<dbReference type="OrthoDB" id="6486656at2759"/>
<feature type="transmembrane region" description="Helical" evidence="4">
    <location>
        <begin position="124"/>
        <end position="143"/>
    </location>
</feature>
<keyword evidence="4" id="KW-0812">Transmembrane</keyword>
<dbReference type="GO" id="GO:0008270">
    <property type="term" value="F:zinc ion binding"/>
    <property type="evidence" value="ECO:0007669"/>
    <property type="project" value="InterPro"/>
</dbReference>
<dbReference type="GO" id="GO:0005634">
    <property type="term" value="C:nucleus"/>
    <property type="evidence" value="ECO:0007669"/>
    <property type="project" value="UniProtKB-SubCell"/>
</dbReference>
<dbReference type="SMART" id="SM00906">
    <property type="entry name" value="Fungal_trans"/>
    <property type="match status" value="1"/>
</dbReference>
<feature type="domain" description="Xylanolytic transcriptional activator regulatory" evidence="5">
    <location>
        <begin position="204"/>
        <end position="275"/>
    </location>
</feature>
<dbReference type="PANTHER" id="PTHR31001:SF90">
    <property type="entry name" value="CENTROMERE DNA-BINDING PROTEIN COMPLEX CBF3 SUBUNIT B"/>
    <property type="match status" value="1"/>
</dbReference>
<dbReference type="PANTHER" id="PTHR31001">
    <property type="entry name" value="UNCHARACTERIZED TRANSCRIPTIONAL REGULATORY PROTEIN"/>
    <property type="match status" value="1"/>
</dbReference>
<dbReference type="EMBL" id="AMGV01000016">
    <property type="protein sequence ID" value="KEF52802.1"/>
    <property type="molecule type" value="Genomic_DNA"/>
</dbReference>
<evidence type="ECO:0000256" key="4">
    <source>
        <dbReference type="SAM" id="Phobius"/>
    </source>
</evidence>
<feature type="region of interest" description="Disordered" evidence="3">
    <location>
        <begin position="521"/>
        <end position="563"/>
    </location>
</feature>
<evidence type="ECO:0000259" key="5">
    <source>
        <dbReference type="SMART" id="SM00906"/>
    </source>
</evidence>
<evidence type="ECO:0000256" key="3">
    <source>
        <dbReference type="SAM" id="MobiDB-lite"/>
    </source>
</evidence>
<evidence type="ECO:0000256" key="2">
    <source>
        <dbReference type="ARBA" id="ARBA00023242"/>
    </source>
</evidence>
<dbReference type="STRING" id="1182545.A0A072NZH1"/>
<dbReference type="VEuPathDB" id="FungiDB:A1O9_11219"/>
<dbReference type="GO" id="GO:0003677">
    <property type="term" value="F:DNA binding"/>
    <property type="evidence" value="ECO:0007669"/>
    <property type="project" value="InterPro"/>
</dbReference>
<dbReference type="GeneID" id="25286119"/>
<reference evidence="6 7" key="1">
    <citation type="submission" date="2013-03" db="EMBL/GenBank/DDBJ databases">
        <title>The Genome Sequence of Exophiala aquamarina CBS 119918.</title>
        <authorList>
            <consortium name="The Broad Institute Genomics Platform"/>
            <person name="Cuomo C."/>
            <person name="de Hoog S."/>
            <person name="Gorbushina A."/>
            <person name="Walker B."/>
            <person name="Young S.K."/>
            <person name="Zeng Q."/>
            <person name="Gargeya S."/>
            <person name="Fitzgerald M."/>
            <person name="Haas B."/>
            <person name="Abouelleil A."/>
            <person name="Allen A.W."/>
            <person name="Alvarado L."/>
            <person name="Arachchi H.M."/>
            <person name="Berlin A.M."/>
            <person name="Chapman S.B."/>
            <person name="Gainer-Dewar J."/>
            <person name="Goldberg J."/>
            <person name="Griggs A."/>
            <person name="Gujja S."/>
            <person name="Hansen M."/>
            <person name="Howarth C."/>
            <person name="Imamovic A."/>
            <person name="Ireland A."/>
            <person name="Larimer J."/>
            <person name="McCowan C."/>
            <person name="Murphy C."/>
            <person name="Pearson M."/>
            <person name="Poon T.W."/>
            <person name="Priest M."/>
            <person name="Roberts A."/>
            <person name="Saif S."/>
            <person name="Shea T."/>
            <person name="Sisk P."/>
            <person name="Sykes S."/>
            <person name="Wortman J."/>
            <person name="Nusbaum C."/>
            <person name="Birren B."/>
        </authorList>
    </citation>
    <scope>NUCLEOTIDE SEQUENCE [LARGE SCALE GENOMIC DNA]</scope>
    <source>
        <strain evidence="6 7">CBS 119918</strain>
    </source>
</reference>
<dbReference type="RefSeq" id="XP_013255392.1">
    <property type="nucleotide sequence ID" value="XM_013399938.1"/>
</dbReference>
<protein>
    <recommendedName>
        <fullName evidence="5">Xylanolytic transcriptional activator regulatory domain-containing protein</fullName>
    </recommendedName>
</protein>
<comment type="caution">
    <text evidence="6">The sequence shown here is derived from an EMBL/GenBank/DDBJ whole genome shotgun (WGS) entry which is preliminary data.</text>
</comment>
<feature type="compositionally biased region" description="Basic and acidic residues" evidence="3">
    <location>
        <begin position="542"/>
        <end position="556"/>
    </location>
</feature>
<dbReference type="Pfam" id="PF04082">
    <property type="entry name" value="Fungal_trans"/>
    <property type="match status" value="1"/>
</dbReference>
<comment type="subcellular location">
    <subcellularLocation>
        <location evidence="1">Nucleus</location>
    </subcellularLocation>
</comment>
<keyword evidence="2" id="KW-0539">Nucleus</keyword>
<dbReference type="InterPro" id="IPR007219">
    <property type="entry name" value="XnlR_reg_dom"/>
</dbReference>
<keyword evidence="4" id="KW-1133">Transmembrane helix</keyword>
<organism evidence="6 7">
    <name type="scientific">Exophiala aquamarina CBS 119918</name>
    <dbReference type="NCBI Taxonomy" id="1182545"/>
    <lineage>
        <taxon>Eukaryota</taxon>
        <taxon>Fungi</taxon>
        <taxon>Dikarya</taxon>
        <taxon>Ascomycota</taxon>
        <taxon>Pezizomycotina</taxon>
        <taxon>Eurotiomycetes</taxon>
        <taxon>Chaetothyriomycetidae</taxon>
        <taxon>Chaetothyriales</taxon>
        <taxon>Herpotrichiellaceae</taxon>
        <taxon>Exophiala</taxon>
    </lineage>
</organism>
<dbReference type="InterPro" id="IPR050613">
    <property type="entry name" value="Sec_Metabolite_Reg"/>
</dbReference>
<sequence>MESAAARAMTSKLAAQIGGLPPGLDYSPARPSDPTILFPQTLPLLQLPAATLDPLMLLSITDQPNQKAHWRRLLVKLLPTRTQSDILFSYFVEHINWIFQTVHIPSFRKEYARLWEARIEDVDLIWLSLLFTIISLSALYIPINAVEFVGLQGGTVRQLAHLWHHASLQALQAGNYEAKPTLTQLQTFSITQLYWYATNNIEMLNSRMAQAIRHAQVLGLDKDSAASKNVKDEMRHRLWWDLVDSDTFQSICLERPPLIQVRFTNVPLPLNCNDIDIGSDFVHAKPVDEPTSMSMNIYRAKIFQIINKALVSEPTQFKSRDAVIELDRQLLDIMEKLPWFFKLDADGKANQFPPSYEFLIWQHHILRTCVSTQRIRMYRPFLAEHNNIAWGNCLGAIEDAMAVYRTLRVNQSSGMQQKFFAQAYQIFSVAVTMVTILLVERSMPRFSQFKHDIETMTADLALVDAQACPVPVAVNGRKVLLNMLALLDQGCSPEDAERLVPDISTIIGGENTTRAYLGRRGAQDTSDLVASPAEATVSGQQRRHDPQQEHIRENQNRETNTNSLRAPIAKLSDTIPSTSTFESTTMQQHTSDEASLTMAFPEPTDFSFDFDEFQLSDSYDLFGWDMTGLLSGAVASGSANRLRTEEDMGSVLF</sequence>
<name>A0A072NZH1_9EURO</name>
<evidence type="ECO:0000313" key="6">
    <source>
        <dbReference type="EMBL" id="KEF52802.1"/>
    </source>
</evidence>
<evidence type="ECO:0000256" key="1">
    <source>
        <dbReference type="ARBA" id="ARBA00004123"/>
    </source>
</evidence>
<keyword evidence="4" id="KW-0472">Membrane</keyword>
<gene>
    <name evidence="6" type="ORF">A1O9_11219</name>
</gene>
<accession>A0A072NZH1</accession>
<dbReference type="CDD" id="cd12148">
    <property type="entry name" value="fungal_TF_MHR"/>
    <property type="match status" value="1"/>
</dbReference>
<dbReference type="HOGENOM" id="CLU_022815_0_0_1"/>
<dbReference type="AlphaFoldDB" id="A0A072NZH1"/>
<proteinExistence type="predicted"/>
<keyword evidence="7" id="KW-1185">Reference proteome</keyword>
<dbReference type="Proteomes" id="UP000027920">
    <property type="component" value="Unassembled WGS sequence"/>
</dbReference>
<dbReference type="GO" id="GO:0006351">
    <property type="term" value="P:DNA-templated transcription"/>
    <property type="evidence" value="ECO:0007669"/>
    <property type="project" value="InterPro"/>
</dbReference>
<evidence type="ECO:0000313" key="7">
    <source>
        <dbReference type="Proteomes" id="UP000027920"/>
    </source>
</evidence>